<feature type="compositionally biased region" description="Low complexity" evidence="2">
    <location>
        <begin position="134"/>
        <end position="197"/>
    </location>
</feature>
<proteinExistence type="predicted"/>
<evidence type="ECO:0000259" key="4">
    <source>
        <dbReference type="PROSITE" id="PS51123"/>
    </source>
</evidence>
<dbReference type="InterPro" id="IPR036737">
    <property type="entry name" value="OmpA-like_sf"/>
</dbReference>
<evidence type="ECO:0000256" key="1">
    <source>
        <dbReference type="PROSITE-ProRule" id="PRU00473"/>
    </source>
</evidence>
<feature type="compositionally biased region" description="Basic and acidic residues" evidence="2">
    <location>
        <begin position="251"/>
        <end position="260"/>
    </location>
</feature>
<keyword evidence="6" id="KW-1185">Reference proteome</keyword>
<name>A0A917DAV4_9HYPH</name>
<protein>
    <recommendedName>
        <fullName evidence="4">OmpA-like domain-containing protein</fullName>
    </recommendedName>
</protein>
<dbReference type="EMBL" id="BMJJ01000004">
    <property type="protein sequence ID" value="GGD18786.1"/>
    <property type="molecule type" value="Genomic_DNA"/>
</dbReference>
<dbReference type="CDD" id="cd07185">
    <property type="entry name" value="OmpA_C-like"/>
    <property type="match status" value="1"/>
</dbReference>
<feature type="chain" id="PRO_5036996618" description="OmpA-like domain-containing protein" evidence="3">
    <location>
        <begin position="31"/>
        <end position="615"/>
    </location>
</feature>
<feature type="compositionally biased region" description="Pro residues" evidence="2">
    <location>
        <begin position="123"/>
        <end position="133"/>
    </location>
</feature>
<dbReference type="PANTHER" id="PTHR30329:SF21">
    <property type="entry name" value="LIPOPROTEIN YIAD-RELATED"/>
    <property type="match status" value="1"/>
</dbReference>
<reference evidence="5" key="1">
    <citation type="journal article" date="2014" name="Int. J. Syst. Evol. Microbiol.">
        <title>Complete genome sequence of Corynebacterium casei LMG S-19264T (=DSM 44701T), isolated from a smear-ripened cheese.</title>
        <authorList>
            <consortium name="US DOE Joint Genome Institute (JGI-PGF)"/>
            <person name="Walter F."/>
            <person name="Albersmeier A."/>
            <person name="Kalinowski J."/>
            <person name="Ruckert C."/>
        </authorList>
    </citation>
    <scope>NUCLEOTIDE SEQUENCE</scope>
    <source>
        <strain evidence="5">CGMCC 1.15493</strain>
    </source>
</reference>
<sequence length="615" mass="63340">MPTMNKTARMLTVAALAASTALSSPLLALAQQQPQRLAQAATDEVPPADAAPAEEAAPAAEAPAEAPADAPAEAAPAEAAPAEAAPEAAPAEAPAAEAPAPEPEPAAEPAPAEPAPAEAAPAEPAPVEAPPAEAPAAESAPTEPAAAPEPAPAEATPAPAAETPAEPAAAPAEAPAAAPPAASETAPAAADTPAPGADAPPPAPVAPASETAPAAVPPATTGEVPAAPATDTTAPAAVPQPGTDAAAPARTGERRSRGGEAPRPVPADVQTAPVEQGAIDQSDARVQTLATPVVEQPIAAQRGERVERAPAPELPPEAKVVERVGNRDIISLGAAALAGAAAGAAAGYFIRSNDDERLSVDSRDSYTERLPRGRTRETIERANGSQIITITNRYGDVVQRSRITPDGREVVLFYDPYSEEDERPDYYSDAGEDLPPLELSIPRDRYIVDIDEPDEELYFDTIVAPPVETVERIYSVNEVRRSSRIRDKVRRIDLNTVQFDFGSATIPQAQVKNLQALADAVGRVIKDNPGETFLIEGHTDAVGSNVANLALSDQRAESVAAALSQYFDVPAENLVTQGYGEEDLKVDTQEANAENRRVTLRRITALVKPVTSAAR</sequence>
<evidence type="ECO:0000313" key="6">
    <source>
        <dbReference type="Proteomes" id="UP000613160"/>
    </source>
</evidence>
<dbReference type="Pfam" id="PF00691">
    <property type="entry name" value="OmpA"/>
    <property type="match status" value="1"/>
</dbReference>
<gene>
    <name evidence="5" type="ORF">GCM10011335_22100</name>
</gene>
<reference evidence="5" key="2">
    <citation type="submission" date="2020-09" db="EMBL/GenBank/DDBJ databases">
        <authorList>
            <person name="Sun Q."/>
            <person name="Zhou Y."/>
        </authorList>
    </citation>
    <scope>NUCLEOTIDE SEQUENCE</scope>
    <source>
        <strain evidence="5">CGMCC 1.15493</strain>
    </source>
</reference>
<dbReference type="RefSeq" id="WP_244640045.1">
    <property type="nucleotide sequence ID" value="NZ_BMJJ01000004.1"/>
</dbReference>
<feature type="compositionally biased region" description="Pro residues" evidence="2">
    <location>
        <begin position="100"/>
        <end position="114"/>
    </location>
</feature>
<feature type="region of interest" description="Disordered" evidence="2">
    <location>
        <begin position="31"/>
        <end position="280"/>
    </location>
</feature>
<accession>A0A917DAV4</accession>
<keyword evidence="3" id="KW-0732">Signal</keyword>
<dbReference type="InterPro" id="IPR050330">
    <property type="entry name" value="Bact_OuterMem_StrucFunc"/>
</dbReference>
<organism evidence="5 6">
    <name type="scientific">Aureimonas glaciei</name>
    <dbReference type="NCBI Taxonomy" id="1776957"/>
    <lineage>
        <taxon>Bacteria</taxon>
        <taxon>Pseudomonadati</taxon>
        <taxon>Pseudomonadota</taxon>
        <taxon>Alphaproteobacteria</taxon>
        <taxon>Hyphomicrobiales</taxon>
        <taxon>Aurantimonadaceae</taxon>
        <taxon>Aureimonas</taxon>
    </lineage>
</organism>
<feature type="signal peptide" evidence="3">
    <location>
        <begin position="1"/>
        <end position="30"/>
    </location>
</feature>
<evidence type="ECO:0000313" key="5">
    <source>
        <dbReference type="EMBL" id="GGD18786.1"/>
    </source>
</evidence>
<feature type="domain" description="OmpA-like" evidence="4">
    <location>
        <begin position="486"/>
        <end position="611"/>
    </location>
</feature>
<dbReference type="AlphaFoldDB" id="A0A917DAV4"/>
<dbReference type="PANTHER" id="PTHR30329">
    <property type="entry name" value="STATOR ELEMENT OF FLAGELLAR MOTOR COMPLEX"/>
    <property type="match status" value="1"/>
</dbReference>
<dbReference type="PROSITE" id="PS51123">
    <property type="entry name" value="OMPA_2"/>
    <property type="match status" value="1"/>
</dbReference>
<evidence type="ECO:0000256" key="3">
    <source>
        <dbReference type="SAM" id="SignalP"/>
    </source>
</evidence>
<keyword evidence="1" id="KW-0472">Membrane</keyword>
<dbReference type="SUPFAM" id="SSF103088">
    <property type="entry name" value="OmpA-like"/>
    <property type="match status" value="1"/>
</dbReference>
<comment type="caution">
    <text evidence="5">The sequence shown here is derived from an EMBL/GenBank/DDBJ whole genome shotgun (WGS) entry which is preliminary data.</text>
</comment>
<evidence type="ECO:0000256" key="2">
    <source>
        <dbReference type="SAM" id="MobiDB-lite"/>
    </source>
</evidence>
<dbReference type="Gene3D" id="3.30.1330.60">
    <property type="entry name" value="OmpA-like domain"/>
    <property type="match status" value="1"/>
</dbReference>
<feature type="compositionally biased region" description="Low complexity" evidence="2">
    <location>
        <begin position="206"/>
        <end position="237"/>
    </location>
</feature>
<feature type="compositionally biased region" description="Low complexity" evidence="2">
    <location>
        <begin position="31"/>
        <end position="99"/>
    </location>
</feature>
<dbReference type="Proteomes" id="UP000613160">
    <property type="component" value="Unassembled WGS sequence"/>
</dbReference>
<dbReference type="GO" id="GO:0016020">
    <property type="term" value="C:membrane"/>
    <property type="evidence" value="ECO:0007669"/>
    <property type="project" value="UniProtKB-UniRule"/>
</dbReference>
<dbReference type="InterPro" id="IPR006665">
    <property type="entry name" value="OmpA-like"/>
</dbReference>